<dbReference type="Gene3D" id="1.10.3210.10">
    <property type="entry name" value="Hypothetical protein af1432"/>
    <property type="match status" value="1"/>
</dbReference>
<comment type="caution">
    <text evidence="2">The sequence shown here is derived from an EMBL/GenBank/DDBJ whole genome shotgun (WGS) entry which is preliminary data.</text>
</comment>
<dbReference type="SUPFAM" id="SSF109604">
    <property type="entry name" value="HD-domain/PDEase-like"/>
    <property type="match status" value="1"/>
</dbReference>
<dbReference type="Proteomes" id="UP000727962">
    <property type="component" value="Unassembled WGS sequence"/>
</dbReference>
<accession>A0A931M0M8</accession>
<dbReference type="InterPro" id="IPR006675">
    <property type="entry name" value="HDIG_dom"/>
</dbReference>
<evidence type="ECO:0000259" key="1">
    <source>
        <dbReference type="PROSITE" id="PS51833"/>
    </source>
</evidence>
<protein>
    <submittedName>
        <fullName evidence="2">HDOD domain-containing protein</fullName>
    </submittedName>
</protein>
<sequence length="290" mass="31412">MTLEAILKQTTDLPTFPAAALAVLKETSSADASANSISKHITQDQALTARVLRLANSAYYGLPRQVMDVSESVIVLGTRTVRNLCMVAATYPWMSRPLPGYGLEPYHLWVNSFSVALGSKLIAERTGAAQSDSAFTAGLLHNIGKVALSAWLENKLGSVQQIAQAEGLSFDEVERRMFGFDHAEVGAFLAERWNLPKPYVDVIRFHHQPEACGAGSPLVDITHLADHLSMNLGFGVGGDGLLYRFSEPAMSELGLTAGGLEELGAELSETYEKQEKLFLDNESASERRAA</sequence>
<dbReference type="NCBIfam" id="TIGR00277">
    <property type="entry name" value="HDIG"/>
    <property type="match status" value="1"/>
</dbReference>
<dbReference type="PROSITE" id="PS51833">
    <property type="entry name" value="HDOD"/>
    <property type="match status" value="1"/>
</dbReference>
<dbReference type="InterPro" id="IPR052340">
    <property type="entry name" value="RNase_Y/CdgJ"/>
</dbReference>
<dbReference type="InterPro" id="IPR003607">
    <property type="entry name" value="HD/PDEase_dom"/>
</dbReference>
<dbReference type="PANTHER" id="PTHR33525">
    <property type="match status" value="1"/>
</dbReference>
<dbReference type="PANTHER" id="PTHR33525:SF3">
    <property type="entry name" value="RIBONUCLEASE Y"/>
    <property type="match status" value="1"/>
</dbReference>
<name>A0A931M0M8_FIMGI</name>
<feature type="domain" description="HDOD" evidence="1">
    <location>
        <begin position="13"/>
        <end position="209"/>
    </location>
</feature>
<organism evidence="2 3">
    <name type="scientific">Fimbriimonas ginsengisoli</name>
    <dbReference type="NCBI Taxonomy" id="1005039"/>
    <lineage>
        <taxon>Bacteria</taxon>
        <taxon>Bacillati</taxon>
        <taxon>Armatimonadota</taxon>
        <taxon>Fimbriimonadia</taxon>
        <taxon>Fimbriimonadales</taxon>
        <taxon>Fimbriimonadaceae</taxon>
        <taxon>Fimbriimonas</taxon>
    </lineage>
</organism>
<reference evidence="2" key="1">
    <citation type="submission" date="2020-07" db="EMBL/GenBank/DDBJ databases">
        <title>Huge and variable diversity of episymbiotic CPR bacteria and DPANN archaea in groundwater ecosystems.</title>
        <authorList>
            <person name="He C.Y."/>
            <person name="Keren R."/>
            <person name="Whittaker M."/>
            <person name="Farag I.F."/>
            <person name="Doudna J."/>
            <person name="Cate J.H.D."/>
            <person name="Banfield J.F."/>
        </authorList>
    </citation>
    <scope>NUCLEOTIDE SEQUENCE</scope>
    <source>
        <strain evidence="2">NC_groundwater_17_Pr7_B-0.1um_64_12</strain>
    </source>
</reference>
<dbReference type="InterPro" id="IPR013976">
    <property type="entry name" value="HDOD"/>
</dbReference>
<gene>
    <name evidence="2" type="ORF">HYR64_06530</name>
</gene>
<dbReference type="Pfam" id="PF08668">
    <property type="entry name" value="HDOD"/>
    <property type="match status" value="1"/>
</dbReference>
<dbReference type="AlphaFoldDB" id="A0A931M0M8"/>
<proteinExistence type="predicted"/>
<evidence type="ECO:0000313" key="3">
    <source>
        <dbReference type="Proteomes" id="UP000727962"/>
    </source>
</evidence>
<dbReference type="CDD" id="cd00077">
    <property type="entry name" value="HDc"/>
    <property type="match status" value="1"/>
</dbReference>
<evidence type="ECO:0000313" key="2">
    <source>
        <dbReference type="EMBL" id="MBI1756746.1"/>
    </source>
</evidence>
<dbReference type="EMBL" id="JACOSL010000039">
    <property type="protein sequence ID" value="MBI1756746.1"/>
    <property type="molecule type" value="Genomic_DNA"/>
</dbReference>